<feature type="region of interest" description="Disordered" evidence="12">
    <location>
        <begin position="138"/>
        <end position="160"/>
    </location>
</feature>
<evidence type="ECO:0000256" key="11">
    <source>
        <dbReference type="SAM" id="Coils"/>
    </source>
</evidence>
<dbReference type="VEuPathDB" id="VectorBase:GBRI029043"/>
<dbReference type="InterPro" id="IPR032682">
    <property type="entry name" value="Cnd1_C"/>
</dbReference>
<reference evidence="16" key="1">
    <citation type="submission" date="2014-03" db="EMBL/GenBank/DDBJ databases">
        <authorList>
            <person name="Aksoy S."/>
            <person name="Warren W."/>
            <person name="Wilson R.K."/>
        </authorList>
    </citation>
    <scope>NUCLEOTIDE SEQUENCE [LARGE SCALE GENOMIC DNA]</scope>
    <source>
        <strain evidence="16">IAEA</strain>
    </source>
</reference>
<comment type="similarity">
    <text evidence="3 10">Belongs to the CND1 (condensin subunit 1) family.</text>
</comment>
<evidence type="ECO:0000256" key="4">
    <source>
        <dbReference type="ARBA" id="ARBA00022454"/>
    </source>
</evidence>
<evidence type="ECO:0000259" key="14">
    <source>
        <dbReference type="Pfam" id="PF12922"/>
    </source>
</evidence>
<dbReference type="PANTHER" id="PTHR14222">
    <property type="entry name" value="CONDENSIN"/>
    <property type="match status" value="1"/>
</dbReference>
<dbReference type="Pfam" id="PF12922">
    <property type="entry name" value="Cnd1_N"/>
    <property type="match status" value="1"/>
</dbReference>
<feature type="compositionally biased region" description="Polar residues" evidence="12">
    <location>
        <begin position="1323"/>
        <end position="1336"/>
    </location>
</feature>
<dbReference type="GO" id="GO:0000779">
    <property type="term" value="C:condensed chromosome, centromeric region"/>
    <property type="evidence" value="ECO:0007669"/>
    <property type="project" value="TreeGrafter"/>
</dbReference>
<dbReference type="SUPFAM" id="SSF48371">
    <property type="entry name" value="ARM repeat"/>
    <property type="match status" value="1"/>
</dbReference>
<sequence length="1407" mass="161948">MDFQFNLPSNNTDLLNSSGDSYYVKHLYSSSEVPDKLKVCKQMLFQSDPFYIFDHFDTYYAVIENKNTDAAAMKNLFRAFDLMYITVDKLSNGLVPFLAVTEPPSPQQRKGYLNLTKMCLFLLVNVVRKIDGNMVRLQQQQQSNQQKRKGNKHSDSLDEYPDWDIKRSKFLVQLYDLMQCPLEKLWNPPLAEENFVNMLCEVCYRTLELLHMRNENHHVVETIFQILGTAIKRYNHAMNFPVRILQILRTAEHAGSSIACGINVLHEEFGISTVFSVLIKDIIESLSLGSADTVVSRNFSSFLMELAKIAPKLMIPHLSTLGDELLGCESHVLRNCILQIMGDAVVGELTSEELPEEMKEARDEFLENLLMHISDISAHVRAKVLQIWNRMKEEDAVPLSFQLKVLCAAVERLEDKTCSVRKQAVQLIKSFLERNPFAAKLTLVELQKKYNEEVEKMEKLSTLLAAERKQSEELEDKWNLITPKVLPFIEDIVKEHEDPPPTQETYEDLVQRINRMLLEEKYQEAVSLMRKADHVAGNSELRLSLKDEEQCAYYLALLKSYIFLGNGYKDSNEEFGTQIKTVKFLQDSIEFSKAITKAMPKLQEMLLSKTNSDVFEAVDLFTTGYMFGIKGTENGMRQMLYLVWSSDKEKRDAVSDAYKKVLFTTDQTGRAHALHVVQNLSRFLGSLEYGHYTAMECLVKEWVHNEDIDSLIIQVLFERFTLKLEGTTEDESRLALQLLIMCSYSKSSIASANISIIESIGLGLRGKQDPRIYSSCLEFLLNSIDQSLTTKYYKRYEADCSIVQKVTEMFSKFFFHPRIPDFDQVTMKTLKFYYRLCQTPDVICQNLVFDILKKFKKFAVQLSEITASQQAQAHETPFSQAIPGTQSQLTGAPQLKMPIFLLSRFIFMIGYMALKEMIFLDIDVYNNMKYCQELAECEQKKKKSAFANFNANRRKTANLNMSATESLKRLTGAAAEPQQEPDEDLVGATAEDNVAELINHICEEILLRDEIALLPKLFPYILEICKYPFKYPDSTLQQSASLALIRFMCVSSRICESYMPFLMNILNHTKNIKIKCNIVIGLSDLTFRFPNIIEPWTGHFYSTLHDDNTELRLTAVKMLSHLILHEMIRVKGQIADLAICIVDDNNEIKNITQQFFKEIANKSNILYNVLPDIISKLSDSTSNLEEEKYRIIMRYILGLIHKDRQVETLVEKLCLRFPVTRNERQWRDIAYCLSLLSYNEKTIKKLIDNLQHFRDKVQIDEVYQSFKLIINNTSKLAKPELKTLVGELETRINDCLKVRDRSNQDEEGNDENDKENRKKTKLPQKTSGKSKATRSSNRGRRGRQDSSISSSTDESSNSSSDFEEVPSRSNKKPSNTQKARNRVIQDTASSDEEESQTPRRKRGRNNK</sequence>
<dbReference type="InterPro" id="IPR016024">
    <property type="entry name" value="ARM-type_fold"/>
</dbReference>
<feature type="compositionally biased region" description="Low complexity" evidence="12">
    <location>
        <begin position="1345"/>
        <end position="1360"/>
    </location>
</feature>
<feature type="compositionally biased region" description="Basic residues" evidence="12">
    <location>
        <begin position="1398"/>
        <end position="1407"/>
    </location>
</feature>
<evidence type="ECO:0000313" key="15">
    <source>
        <dbReference type="EnsemblMetazoa" id="GBRI029043-PA"/>
    </source>
</evidence>
<keyword evidence="6 10" id="KW-0498">Mitosis</keyword>
<dbReference type="Gene3D" id="1.25.10.10">
    <property type="entry name" value="Leucine-rich Repeat Variant"/>
    <property type="match status" value="2"/>
</dbReference>
<dbReference type="InterPro" id="IPR026971">
    <property type="entry name" value="CND1/NCAPD3"/>
</dbReference>
<evidence type="ECO:0000256" key="7">
    <source>
        <dbReference type="ARBA" id="ARBA00023067"/>
    </source>
</evidence>
<evidence type="ECO:0000256" key="9">
    <source>
        <dbReference type="ARBA" id="ARBA00023306"/>
    </source>
</evidence>
<dbReference type="GO" id="GO:0010032">
    <property type="term" value="P:meiotic chromosome condensation"/>
    <property type="evidence" value="ECO:0007669"/>
    <property type="project" value="TreeGrafter"/>
</dbReference>
<dbReference type="EnsemblMetazoa" id="GBRI029043-RA">
    <property type="protein sequence ID" value="GBRI029043-PA"/>
    <property type="gene ID" value="GBRI029043"/>
</dbReference>
<organism evidence="15 16">
    <name type="scientific">Glossina brevipalpis</name>
    <dbReference type="NCBI Taxonomy" id="37001"/>
    <lineage>
        <taxon>Eukaryota</taxon>
        <taxon>Metazoa</taxon>
        <taxon>Ecdysozoa</taxon>
        <taxon>Arthropoda</taxon>
        <taxon>Hexapoda</taxon>
        <taxon>Insecta</taxon>
        <taxon>Pterygota</taxon>
        <taxon>Neoptera</taxon>
        <taxon>Endopterygota</taxon>
        <taxon>Diptera</taxon>
        <taxon>Brachycera</taxon>
        <taxon>Muscomorpha</taxon>
        <taxon>Hippoboscoidea</taxon>
        <taxon>Glossinidae</taxon>
        <taxon>Glossina</taxon>
    </lineage>
</organism>
<proteinExistence type="inferred from homology"/>
<dbReference type="PANTHER" id="PTHR14222:SF2">
    <property type="entry name" value="CONDENSIN COMPLEX SUBUNIT 1"/>
    <property type="match status" value="1"/>
</dbReference>
<evidence type="ECO:0000256" key="1">
    <source>
        <dbReference type="ARBA" id="ARBA00004123"/>
    </source>
</evidence>
<dbReference type="Proteomes" id="UP000091820">
    <property type="component" value="Unassembled WGS sequence"/>
</dbReference>
<feature type="coiled-coil region" evidence="11">
    <location>
        <begin position="443"/>
        <end position="477"/>
    </location>
</feature>
<dbReference type="STRING" id="37001.A0A1A9WR38"/>
<dbReference type="InterPro" id="IPR024324">
    <property type="entry name" value="Condensin_cplx_su1_N"/>
</dbReference>
<dbReference type="GO" id="GO:0007076">
    <property type="term" value="P:mitotic chromosome condensation"/>
    <property type="evidence" value="ECO:0007669"/>
    <property type="project" value="InterPro"/>
</dbReference>
<accession>A0A1A9WR38</accession>
<dbReference type="PIRSF" id="PIRSF017127">
    <property type="entry name" value="Condensin_D2"/>
    <property type="match status" value="1"/>
</dbReference>
<evidence type="ECO:0000313" key="16">
    <source>
        <dbReference type="Proteomes" id="UP000091820"/>
    </source>
</evidence>
<keyword evidence="11" id="KW-0175">Coiled coil</keyword>
<dbReference type="Pfam" id="PF12717">
    <property type="entry name" value="Cnd1"/>
    <property type="match status" value="1"/>
</dbReference>
<evidence type="ECO:0000256" key="6">
    <source>
        <dbReference type="ARBA" id="ARBA00022776"/>
    </source>
</evidence>
<evidence type="ECO:0000256" key="3">
    <source>
        <dbReference type="ARBA" id="ARBA00009606"/>
    </source>
</evidence>
<evidence type="ECO:0000256" key="8">
    <source>
        <dbReference type="ARBA" id="ARBA00023242"/>
    </source>
</evidence>
<dbReference type="InterPro" id="IPR011989">
    <property type="entry name" value="ARM-like"/>
</dbReference>
<dbReference type="GO" id="GO:0042393">
    <property type="term" value="F:histone binding"/>
    <property type="evidence" value="ECO:0007669"/>
    <property type="project" value="TreeGrafter"/>
</dbReference>
<evidence type="ECO:0000259" key="13">
    <source>
        <dbReference type="Pfam" id="PF12717"/>
    </source>
</evidence>
<keyword evidence="7 10" id="KW-0226">DNA condensation</keyword>
<keyword evidence="16" id="KW-1185">Reference proteome</keyword>
<feature type="domain" description="Condensin complex subunit 1 C-terminal" evidence="13">
    <location>
        <begin position="1074"/>
        <end position="1234"/>
    </location>
</feature>
<dbReference type="GO" id="GO:0000796">
    <property type="term" value="C:condensin complex"/>
    <property type="evidence" value="ECO:0007669"/>
    <property type="project" value="TreeGrafter"/>
</dbReference>
<comment type="function">
    <text evidence="10">Regulatory subunit of the condensin complex, a complex required for conversion of interphase chromatin into mitotic-like condense chromosomes. The condensin complex probably introduces positive supercoils into relaxed DNA in the presence of type I topoisomerases and converts nicked DNA into positive knotted forms in the presence of type II topoisomerases.</text>
</comment>
<feature type="domain" description="Condensin complex subunit 1 N-terminal" evidence="14">
    <location>
        <begin position="76"/>
        <end position="240"/>
    </location>
</feature>
<evidence type="ECO:0000256" key="10">
    <source>
        <dbReference type="PIRNR" id="PIRNR017127"/>
    </source>
</evidence>
<name>A0A1A9WR38_9MUSC</name>
<keyword evidence="4" id="KW-0158">Chromosome</keyword>
<feature type="compositionally biased region" description="Polar residues" evidence="12">
    <location>
        <begin position="1372"/>
        <end position="1388"/>
    </location>
</feature>
<evidence type="ECO:0000256" key="12">
    <source>
        <dbReference type="SAM" id="MobiDB-lite"/>
    </source>
</evidence>
<dbReference type="GO" id="GO:0051301">
    <property type="term" value="P:cell division"/>
    <property type="evidence" value="ECO:0007669"/>
    <property type="project" value="UniProtKB-KW"/>
</dbReference>
<dbReference type="GO" id="GO:0005634">
    <property type="term" value="C:nucleus"/>
    <property type="evidence" value="ECO:0007669"/>
    <property type="project" value="UniProtKB-SubCell"/>
</dbReference>
<evidence type="ECO:0000256" key="5">
    <source>
        <dbReference type="ARBA" id="ARBA00022618"/>
    </source>
</evidence>
<reference evidence="15" key="2">
    <citation type="submission" date="2020-05" db="UniProtKB">
        <authorList>
            <consortium name="EnsemblMetazoa"/>
        </authorList>
    </citation>
    <scope>IDENTIFICATION</scope>
    <source>
        <strain evidence="15">IAEA</strain>
    </source>
</reference>
<dbReference type="InterPro" id="IPR007673">
    <property type="entry name" value="Condensin_cplx_su1"/>
</dbReference>
<keyword evidence="5 10" id="KW-0132">Cell division</keyword>
<keyword evidence="9 10" id="KW-0131">Cell cycle</keyword>
<evidence type="ECO:0000256" key="2">
    <source>
        <dbReference type="ARBA" id="ARBA00004286"/>
    </source>
</evidence>
<feature type="region of interest" description="Disordered" evidence="12">
    <location>
        <begin position="1299"/>
        <end position="1407"/>
    </location>
</feature>
<keyword evidence="8" id="KW-0539">Nucleus</keyword>
<protein>
    <recommendedName>
        <fullName evidence="10">Condensin complex subunit 1</fullName>
    </recommendedName>
</protein>
<comment type="subcellular location">
    <subcellularLocation>
        <location evidence="2">Chromosome</location>
    </subcellularLocation>
    <subcellularLocation>
        <location evidence="1">Nucleus</location>
    </subcellularLocation>
</comment>